<organism evidence="1 2">
    <name type="scientific">Camellia lanceoleosa</name>
    <dbReference type="NCBI Taxonomy" id="1840588"/>
    <lineage>
        <taxon>Eukaryota</taxon>
        <taxon>Viridiplantae</taxon>
        <taxon>Streptophyta</taxon>
        <taxon>Embryophyta</taxon>
        <taxon>Tracheophyta</taxon>
        <taxon>Spermatophyta</taxon>
        <taxon>Magnoliopsida</taxon>
        <taxon>eudicotyledons</taxon>
        <taxon>Gunneridae</taxon>
        <taxon>Pentapetalae</taxon>
        <taxon>asterids</taxon>
        <taxon>Ericales</taxon>
        <taxon>Theaceae</taxon>
        <taxon>Camellia</taxon>
    </lineage>
</organism>
<comment type="caution">
    <text evidence="1">The sequence shown here is derived from an EMBL/GenBank/DDBJ whole genome shotgun (WGS) entry which is preliminary data.</text>
</comment>
<name>A0ACC0ICP9_9ERIC</name>
<evidence type="ECO:0000313" key="2">
    <source>
        <dbReference type="Proteomes" id="UP001060215"/>
    </source>
</evidence>
<sequence length="91" mass="10550">MSFGTDISMIQLLFPGCTRNQVKLKYKKEECQQPLRLQEALTNRAKVAKLEQGEKGEVESMEPEVSRVQSPVNSYDSEDELCRWSQYKSEF</sequence>
<accession>A0ACC0ICP9</accession>
<gene>
    <name evidence="1" type="ORF">LOK49_LG03G03468</name>
</gene>
<keyword evidence="2" id="KW-1185">Reference proteome</keyword>
<evidence type="ECO:0000313" key="1">
    <source>
        <dbReference type="EMBL" id="KAI8023210.1"/>
    </source>
</evidence>
<protein>
    <submittedName>
        <fullName evidence="1">Uncharacterized protein</fullName>
    </submittedName>
</protein>
<proteinExistence type="predicted"/>
<dbReference type="Proteomes" id="UP001060215">
    <property type="component" value="Chromosome 6"/>
</dbReference>
<reference evidence="1 2" key="1">
    <citation type="journal article" date="2022" name="Plant J.">
        <title>Chromosome-level genome of Camellia lanceoleosa provides a valuable resource for understanding genome evolution and self-incompatibility.</title>
        <authorList>
            <person name="Gong W."/>
            <person name="Xiao S."/>
            <person name="Wang L."/>
            <person name="Liao Z."/>
            <person name="Chang Y."/>
            <person name="Mo W."/>
            <person name="Hu G."/>
            <person name="Li W."/>
            <person name="Zhao G."/>
            <person name="Zhu H."/>
            <person name="Hu X."/>
            <person name="Ji K."/>
            <person name="Xiang X."/>
            <person name="Song Q."/>
            <person name="Yuan D."/>
            <person name="Jin S."/>
            <person name="Zhang L."/>
        </authorList>
    </citation>
    <scope>NUCLEOTIDE SEQUENCE [LARGE SCALE GENOMIC DNA]</scope>
    <source>
        <strain evidence="1">SQ_2022a</strain>
    </source>
</reference>
<dbReference type="EMBL" id="CM045763">
    <property type="protein sequence ID" value="KAI8023210.1"/>
    <property type="molecule type" value="Genomic_DNA"/>
</dbReference>